<comment type="caution">
    <text evidence="5">The sequence shown here is derived from an EMBL/GenBank/DDBJ whole genome shotgun (WGS) entry which is preliminary data.</text>
</comment>
<feature type="domain" description="HTH hxlR-type" evidence="4">
    <location>
        <begin position="18"/>
        <end position="116"/>
    </location>
</feature>
<organism evidence="5 6">
    <name type="scientific">Croceibacterium salegens</name>
    <dbReference type="NCBI Taxonomy" id="1737568"/>
    <lineage>
        <taxon>Bacteria</taxon>
        <taxon>Pseudomonadati</taxon>
        <taxon>Pseudomonadota</taxon>
        <taxon>Alphaproteobacteria</taxon>
        <taxon>Sphingomonadales</taxon>
        <taxon>Erythrobacteraceae</taxon>
        <taxon>Croceibacterium</taxon>
    </lineage>
</organism>
<evidence type="ECO:0000259" key="4">
    <source>
        <dbReference type="PROSITE" id="PS51118"/>
    </source>
</evidence>
<dbReference type="OrthoDB" id="9782219at2"/>
<dbReference type="EMBL" id="WTYM01000046">
    <property type="protein sequence ID" value="MXO60241.1"/>
    <property type="molecule type" value="Genomic_DNA"/>
</dbReference>
<dbReference type="Gene3D" id="1.10.10.10">
    <property type="entry name" value="Winged helix-like DNA-binding domain superfamily/Winged helix DNA-binding domain"/>
    <property type="match status" value="1"/>
</dbReference>
<reference evidence="5 6" key="1">
    <citation type="submission" date="2019-12" db="EMBL/GenBank/DDBJ databases">
        <title>Genomic-based taxomic classification of the family Erythrobacteraceae.</title>
        <authorList>
            <person name="Xu L."/>
        </authorList>
    </citation>
    <scope>NUCLEOTIDE SEQUENCE [LARGE SCALE GENOMIC DNA]</scope>
    <source>
        <strain evidence="5 6">MCCC 1K01500</strain>
    </source>
</reference>
<name>A0A6I4SW69_9SPHN</name>
<keyword evidence="3" id="KW-0804">Transcription</keyword>
<dbReference type="InterPro" id="IPR002577">
    <property type="entry name" value="HTH_HxlR"/>
</dbReference>
<dbReference type="RefSeq" id="WP_159795735.1">
    <property type="nucleotide sequence ID" value="NZ_WTYM01000046.1"/>
</dbReference>
<keyword evidence="6" id="KW-1185">Reference proteome</keyword>
<dbReference type="Pfam" id="PF01638">
    <property type="entry name" value="HxlR"/>
    <property type="match status" value="1"/>
</dbReference>
<protein>
    <submittedName>
        <fullName evidence="5">Transcriptional regulator</fullName>
    </submittedName>
</protein>
<dbReference type="SUPFAM" id="SSF46785">
    <property type="entry name" value="Winged helix' DNA-binding domain"/>
    <property type="match status" value="1"/>
</dbReference>
<evidence type="ECO:0000256" key="3">
    <source>
        <dbReference type="ARBA" id="ARBA00023163"/>
    </source>
</evidence>
<dbReference type="AlphaFoldDB" id="A0A6I4SW69"/>
<sequence length="229" mass="25078">MELPQETSIHGKWYRDACGASLALEVLGERWSLLIVRELMLGPMRFSAIRAELPGLSAKILTERLAGLEAAGVLRRTTLPPPASVQVYELTQWGLEAAPVLRTLVQWAMRSKLHDPSLPMTATSFVQSLQFSLLPEAAKALEGRTVSLDIGAHSFLARIEGGELLVERREKPSADLHLSAEGANAFLALFYGRMPFTDWLADNPARAIEGEAALARAFVTAFAWSKKIA</sequence>
<dbReference type="PROSITE" id="PS51118">
    <property type="entry name" value="HTH_HXLR"/>
    <property type="match status" value="1"/>
</dbReference>
<dbReference type="Proteomes" id="UP000433652">
    <property type="component" value="Unassembled WGS sequence"/>
</dbReference>
<keyword evidence="2" id="KW-0238">DNA-binding</keyword>
<dbReference type="PANTHER" id="PTHR33204:SF18">
    <property type="entry name" value="TRANSCRIPTIONAL REGULATORY PROTEIN"/>
    <property type="match status" value="1"/>
</dbReference>
<evidence type="ECO:0000313" key="6">
    <source>
        <dbReference type="Proteomes" id="UP000433652"/>
    </source>
</evidence>
<evidence type="ECO:0000313" key="5">
    <source>
        <dbReference type="EMBL" id="MXO60241.1"/>
    </source>
</evidence>
<dbReference type="PANTHER" id="PTHR33204">
    <property type="entry name" value="TRANSCRIPTIONAL REGULATOR, MARR FAMILY"/>
    <property type="match status" value="1"/>
</dbReference>
<accession>A0A6I4SW69</accession>
<gene>
    <name evidence="5" type="ORF">GRI89_11895</name>
</gene>
<dbReference type="InterPro" id="IPR036388">
    <property type="entry name" value="WH-like_DNA-bd_sf"/>
</dbReference>
<dbReference type="GO" id="GO:0003677">
    <property type="term" value="F:DNA binding"/>
    <property type="evidence" value="ECO:0007669"/>
    <property type="project" value="UniProtKB-KW"/>
</dbReference>
<evidence type="ECO:0000256" key="2">
    <source>
        <dbReference type="ARBA" id="ARBA00023125"/>
    </source>
</evidence>
<keyword evidence="1" id="KW-0805">Transcription regulation</keyword>
<evidence type="ECO:0000256" key="1">
    <source>
        <dbReference type="ARBA" id="ARBA00023015"/>
    </source>
</evidence>
<dbReference type="InterPro" id="IPR036390">
    <property type="entry name" value="WH_DNA-bd_sf"/>
</dbReference>
<proteinExistence type="predicted"/>